<evidence type="ECO:0000313" key="1">
    <source>
        <dbReference type="EMBL" id="KOF77747.1"/>
    </source>
</evidence>
<reference evidence="1" key="1">
    <citation type="submission" date="2015-07" db="EMBL/GenBank/DDBJ databases">
        <title>MeaNS - Measles Nucleotide Surveillance Program.</title>
        <authorList>
            <person name="Tran T."/>
            <person name="Druce J."/>
        </authorList>
    </citation>
    <scope>NUCLEOTIDE SEQUENCE</scope>
    <source>
        <strain evidence="1">UCB-OBI-ISO-001</strain>
        <tissue evidence="1">Gonad</tissue>
    </source>
</reference>
<name>A0A0L8GL91_OCTBM</name>
<gene>
    <name evidence="1" type="ORF">OCBIM_22031710mg</name>
</gene>
<organism evidence="1">
    <name type="scientific">Octopus bimaculoides</name>
    <name type="common">California two-spotted octopus</name>
    <dbReference type="NCBI Taxonomy" id="37653"/>
    <lineage>
        <taxon>Eukaryota</taxon>
        <taxon>Metazoa</taxon>
        <taxon>Spiralia</taxon>
        <taxon>Lophotrochozoa</taxon>
        <taxon>Mollusca</taxon>
        <taxon>Cephalopoda</taxon>
        <taxon>Coleoidea</taxon>
        <taxon>Octopodiformes</taxon>
        <taxon>Octopoda</taxon>
        <taxon>Incirrata</taxon>
        <taxon>Octopodidae</taxon>
        <taxon>Octopus</taxon>
    </lineage>
</organism>
<dbReference type="AlphaFoldDB" id="A0A0L8GL91"/>
<sequence>MGFVHEINIHTNMHTYIYKQTHNFIFLSFSSVHPSTHTNVFSFMTKRDKYKKSFHPLANYLCHS</sequence>
<dbReference type="EMBL" id="KQ421325">
    <property type="protein sequence ID" value="KOF77747.1"/>
    <property type="molecule type" value="Genomic_DNA"/>
</dbReference>
<proteinExistence type="predicted"/>
<protein>
    <submittedName>
        <fullName evidence="1">Uncharacterized protein</fullName>
    </submittedName>
</protein>
<accession>A0A0L8GL91</accession>